<dbReference type="Gene3D" id="3.30.360.10">
    <property type="entry name" value="Dihydrodipicolinate Reductase, domain 2"/>
    <property type="match status" value="1"/>
</dbReference>
<feature type="domain" description="Gfo/Idh/MocA-like oxidoreductase N-terminal" evidence="1">
    <location>
        <begin position="5"/>
        <end position="124"/>
    </location>
</feature>
<dbReference type="InterPro" id="IPR000683">
    <property type="entry name" value="Gfo/Idh/MocA-like_OxRdtase_N"/>
</dbReference>
<accession>A0A2G3DT41</accession>
<dbReference type="EMBL" id="PDYF01000042">
    <property type="protein sequence ID" value="PHU34035.1"/>
    <property type="molecule type" value="Genomic_DNA"/>
</dbReference>
<dbReference type="PANTHER" id="PTHR43249">
    <property type="entry name" value="UDP-N-ACETYL-2-AMINO-2-DEOXY-D-GLUCURONATE OXIDASE"/>
    <property type="match status" value="1"/>
</dbReference>
<protein>
    <submittedName>
        <fullName evidence="3">Oxidoreductase</fullName>
    </submittedName>
</protein>
<dbReference type="Pfam" id="PF22725">
    <property type="entry name" value="GFO_IDH_MocA_C3"/>
    <property type="match status" value="1"/>
</dbReference>
<gene>
    <name evidence="3" type="ORF">CSX01_12165</name>
</gene>
<dbReference type="PANTHER" id="PTHR43249:SF1">
    <property type="entry name" value="D-GLUCOSIDE 3-DEHYDROGENASE"/>
    <property type="match status" value="1"/>
</dbReference>
<proteinExistence type="predicted"/>
<dbReference type="SUPFAM" id="SSF55347">
    <property type="entry name" value="Glyceraldehyde-3-phosphate dehydrogenase-like, C-terminal domain"/>
    <property type="match status" value="1"/>
</dbReference>
<sequence length="393" mass="44456">MEQIVNIGVVGIGNMGSAHGMSLYKNKVKGCKLAAVCDSDEKRLQWAKSNLKGVKCFNDYHELINSGIVNAIVVATPHPMHPVIVEEACKNGIHVLTEKPAGVDVKTVAQMNQVAKESGVVFSIMYNQRTNPLYKELRRVFQNGDLGQLVRFNWIINNWYRTDAYYASGDWRATWDGEGGGVLMNQCPHNLDIWQWITGMPIRIRAFCHKGLFHPIDVEDSAEIFAEYENGAVGIFQTSTGEYPGTNRMEISGTRGKAVIENGKLTITLLKEDLMEYTKNSKEFMPKIDVDERTIIQEEPESAHIGILQNFSNAIRKGEPLLSPGEEGIYGLSLANAAYLSWWKNDFVNLPLDEDEYLHFLQSIKNSNHEKHIKTLCEYGSYGEYSNRWKVKW</sequence>
<dbReference type="Gene3D" id="3.40.50.720">
    <property type="entry name" value="NAD(P)-binding Rossmann-like Domain"/>
    <property type="match status" value="1"/>
</dbReference>
<dbReference type="InterPro" id="IPR036291">
    <property type="entry name" value="NAD(P)-bd_dom_sf"/>
</dbReference>
<evidence type="ECO:0000259" key="2">
    <source>
        <dbReference type="Pfam" id="PF22725"/>
    </source>
</evidence>
<organism evidence="3 4">
    <name type="scientific">Pseudobutyrivibrio ruminis</name>
    <dbReference type="NCBI Taxonomy" id="46206"/>
    <lineage>
        <taxon>Bacteria</taxon>
        <taxon>Bacillati</taxon>
        <taxon>Bacillota</taxon>
        <taxon>Clostridia</taxon>
        <taxon>Lachnospirales</taxon>
        <taxon>Lachnospiraceae</taxon>
        <taxon>Pseudobutyrivibrio</taxon>
    </lineage>
</organism>
<dbReference type="RefSeq" id="WP_099392594.1">
    <property type="nucleotide sequence ID" value="NZ_PDYF01000042.1"/>
</dbReference>
<dbReference type="SUPFAM" id="SSF51735">
    <property type="entry name" value="NAD(P)-binding Rossmann-fold domains"/>
    <property type="match status" value="1"/>
</dbReference>
<reference evidence="3 4" key="2">
    <citation type="submission" date="2017-10" db="EMBL/GenBank/DDBJ databases">
        <authorList>
            <person name="Banno H."/>
            <person name="Chua N.-H."/>
        </authorList>
    </citation>
    <scope>NUCLEOTIDE SEQUENCE [LARGE SCALE GENOMIC DNA]</scope>
    <source>
        <strain evidence="3 4">JK626</strain>
    </source>
</reference>
<reference evidence="3 4" key="1">
    <citation type="submission" date="2017-10" db="EMBL/GenBank/DDBJ databases">
        <title>Resolving the taxonomy of Roseburia spp., Eubacterium rectale and Agathobacter spp. through phylogenomic analysis.</title>
        <authorList>
            <person name="Sheridan P.O."/>
            <person name="Walker A.W."/>
            <person name="Duncan S.H."/>
            <person name="Scott K.P."/>
            <person name="Toole P.W.O."/>
            <person name="Luis P."/>
            <person name="Flint H.J."/>
        </authorList>
    </citation>
    <scope>NUCLEOTIDE SEQUENCE [LARGE SCALE GENOMIC DNA]</scope>
    <source>
        <strain evidence="3 4">JK626</strain>
    </source>
</reference>
<dbReference type="GO" id="GO:0000166">
    <property type="term" value="F:nucleotide binding"/>
    <property type="evidence" value="ECO:0007669"/>
    <property type="project" value="InterPro"/>
</dbReference>
<evidence type="ECO:0000259" key="1">
    <source>
        <dbReference type="Pfam" id="PF01408"/>
    </source>
</evidence>
<name>A0A2G3DT41_9FIRM</name>
<evidence type="ECO:0000313" key="3">
    <source>
        <dbReference type="EMBL" id="PHU34035.1"/>
    </source>
</evidence>
<comment type="caution">
    <text evidence="3">The sequence shown here is derived from an EMBL/GenBank/DDBJ whole genome shotgun (WGS) entry which is preliminary data.</text>
</comment>
<evidence type="ECO:0000313" key="4">
    <source>
        <dbReference type="Proteomes" id="UP000225889"/>
    </source>
</evidence>
<feature type="domain" description="GFO/IDH/MocA-like oxidoreductase" evidence="2">
    <location>
        <begin position="134"/>
        <end position="258"/>
    </location>
</feature>
<dbReference type="AlphaFoldDB" id="A0A2G3DT41"/>
<dbReference type="InterPro" id="IPR055170">
    <property type="entry name" value="GFO_IDH_MocA-like_dom"/>
</dbReference>
<dbReference type="Pfam" id="PF01408">
    <property type="entry name" value="GFO_IDH_MocA"/>
    <property type="match status" value="1"/>
</dbReference>
<dbReference type="Proteomes" id="UP000225889">
    <property type="component" value="Unassembled WGS sequence"/>
</dbReference>
<dbReference type="InterPro" id="IPR052515">
    <property type="entry name" value="Gfo/Idh/MocA_Oxidoreductase"/>
</dbReference>